<feature type="region of interest" description="Disordered" evidence="1">
    <location>
        <begin position="1"/>
        <end position="69"/>
    </location>
</feature>
<accession>A0A0J8UBU6</accession>
<proteinExistence type="predicted"/>
<evidence type="ECO:0000256" key="1">
    <source>
        <dbReference type="SAM" id="MobiDB-lite"/>
    </source>
</evidence>
<gene>
    <name evidence="2" type="ORF">CIHG_02397</name>
</gene>
<organism evidence="2 3">
    <name type="scientific">Coccidioides immitis H538.4</name>
    <dbReference type="NCBI Taxonomy" id="396776"/>
    <lineage>
        <taxon>Eukaryota</taxon>
        <taxon>Fungi</taxon>
        <taxon>Dikarya</taxon>
        <taxon>Ascomycota</taxon>
        <taxon>Pezizomycotina</taxon>
        <taxon>Eurotiomycetes</taxon>
        <taxon>Eurotiomycetidae</taxon>
        <taxon>Onygenales</taxon>
        <taxon>Onygenaceae</taxon>
        <taxon>Coccidioides</taxon>
    </lineage>
</organism>
<evidence type="ECO:0000313" key="3">
    <source>
        <dbReference type="Proteomes" id="UP000054563"/>
    </source>
</evidence>
<reference evidence="3" key="1">
    <citation type="journal article" date="2010" name="Genome Res.">
        <title>Population genomic sequencing of Coccidioides fungi reveals recent hybridization and transposon control.</title>
        <authorList>
            <person name="Neafsey D.E."/>
            <person name="Barker B.M."/>
            <person name="Sharpton T.J."/>
            <person name="Stajich J.E."/>
            <person name="Park D.J."/>
            <person name="Whiston E."/>
            <person name="Hung C.-Y."/>
            <person name="McMahan C."/>
            <person name="White J."/>
            <person name="Sykes S."/>
            <person name="Heiman D."/>
            <person name="Young S."/>
            <person name="Zeng Q."/>
            <person name="Abouelleil A."/>
            <person name="Aftuck L."/>
            <person name="Bessette D."/>
            <person name="Brown A."/>
            <person name="FitzGerald M."/>
            <person name="Lui A."/>
            <person name="Macdonald J.P."/>
            <person name="Priest M."/>
            <person name="Orbach M.J."/>
            <person name="Galgiani J.N."/>
            <person name="Kirkland T.N."/>
            <person name="Cole G.T."/>
            <person name="Birren B.W."/>
            <person name="Henn M.R."/>
            <person name="Taylor J.W."/>
            <person name="Rounsley S.D."/>
        </authorList>
    </citation>
    <scope>NUCLEOTIDE SEQUENCE [LARGE SCALE GENOMIC DNA]</scope>
    <source>
        <strain evidence="3">H538.4</strain>
    </source>
</reference>
<protein>
    <submittedName>
        <fullName evidence="2">Uncharacterized protein</fullName>
    </submittedName>
</protein>
<dbReference type="Proteomes" id="UP000054563">
    <property type="component" value="Unassembled WGS sequence"/>
</dbReference>
<evidence type="ECO:0000313" key="2">
    <source>
        <dbReference type="EMBL" id="KMU84613.1"/>
    </source>
</evidence>
<dbReference type="STRING" id="396776.A0A0J8UBU6"/>
<dbReference type="AlphaFoldDB" id="A0A0J8UBU6"/>
<sequence length="102" mass="10971">MAPSPNVEIPSEVDAPMVDVNGEPATDAAEDRADQTMTDYQDTPDYTDSDTHPNTTASSVAGDLAPIDGRKRRSEAFQLRKKTIPFEGFGNCLGSPTYFATS</sequence>
<name>A0A0J8UBU6_COCIT</name>
<dbReference type="EMBL" id="DS016985">
    <property type="protein sequence ID" value="KMU84613.1"/>
    <property type="molecule type" value="Genomic_DNA"/>
</dbReference>
<dbReference type="VEuPathDB" id="FungiDB:CIHG_02397"/>
<feature type="compositionally biased region" description="Polar residues" evidence="1">
    <location>
        <begin position="35"/>
        <end position="59"/>
    </location>
</feature>